<protein>
    <submittedName>
        <fullName evidence="10">ABC transporter permease</fullName>
    </submittedName>
</protein>
<dbReference type="RefSeq" id="WP_341598836.1">
    <property type="nucleotide sequence ID" value="NZ_JBAKAZ010000079.1"/>
</dbReference>
<dbReference type="InterPro" id="IPR025857">
    <property type="entry name" value="MacB_PCD"/>
</dbReference>
<sequence>MAILSLAFKSLLNRKLTFFITLFSIAISVTLLLGVQTLKTETNNSFLKSISGTDLIVGSRGASSQLLLSTVFHIGNTPNTIEYKTYKKLSEAPAVDWAVPISLGDSHKGYTVMGTDLSFYDHFSYANKQKLRVQSGSIDEDIFAIVIGSEVAKKLNYKIGDRVIVTHGGGEIEGHHHDNIPFYISAILAPSFTAIDQTLIVSLEAMAAMHTDNHDHFGALPGETILPSDHDGHAAHESHEDHDHEEHVAHESHEDHDHDDHAAHEAHDDHDHTAHSAHQDTQDQRVARLLKVKPEKINAVFIGLTSPQAILGMQSYINNFKEEPLSAIIPSIALQELWEFFSLAEVALNIVTVFVVLVGLLGMLSIILMSLNERRREMAILRSVGARPGHIFGLIIGEAGFVCLSGILLGVALLYILLAILQAPLAAHFGFYLDINMLTSYDLGILAIIQLSALVIALIPGWLIYKYSLSDGMSIKF</sequence>
<keyword evidence="2" id="KW-1003">Cell membrane</keyword>
<dbReference type="Proteomes" id="UP001369082">
    <property type="component" value="Unassembled WGS sequence"/>
</dbReference>
<reference evidence="10 11" key="1">
    <citation type="submission" date="2024-02" db="EMBL/GenBank/DDBJ databases">
        <title>Bacteria isolated from the canopy kelp, Nereocystis luetkeana.</title>
        <authorList>
            <person name="Pfister C.A."/>
            <person name="Younker I.T."/>
            <person name="Light S.H."/>
        </authorList>
    </citation>
    <scope>NUCLEOTIDE SEQUENCE [LARGE SCALE GENOMIC DNA]</scope>
    <source>
        <strain evidence="10 11">TI.1.05</strain>
    </source>
</reference>
<evidence type="ECO:0000256" key="5">
    <source>
        <dbReference type="ARBA" id="ARBA00023136"/>
    </source>
</evidence>
<evidence type="ECO:0000313" key="10">
    <source>
        <dbReference type="EMBL" id="MEL0630709.1"/>
    </source>
</evidence>
<feature type="transmembrane region" description="Helical" evidence="7">
    <location>
        <begin position="346"/>
        <end position="371"/>
    </location>
</feature>
<proteinExistence type="predicted"/>
<feature type="transmembrane region" description="Helical" evidence="7">
    <location>
        <begin position="16"/>
        <end position="35"/>
    </location>
</feature>
<comment type="caution">
    <text evidence="10">The sequence shown here is derived from an EMBL/GenBank/DDBJ whole genome shotgun (WGS) entry which is preliminary data.</text>
</comment>
<keyword evidence="11" id="KW-1185">Reference proteome</keyword>
<feature type="transmembrane region" description="Helical" evidence="7">
    <location>
        <begin position="443"/>
        <end position="465"/>
    </location>
</feature>
<evidence type="ECO:0000256" key="1">
    <source>
        <dbReference type="ARBA" id="ARBA00004651"/>
    </source>
</evidence>
<accession>A0ABU9GTQ9</accession>
<feature type="compositionally biased region" description="Basic and acidic residues" evidence="6">
    <location>
        <begin position="228"/>
        <end position="282"/>
    </location>
</feature>
<organism evidence="10 11">
    <name type="scientific">Psychromonas aquatilis</name>
    <dbReference type="NCBI Taxonomy" id="2005072"/>
    <lineage>
        <taxon>Bacteria</taxon>
        <taxon>Pseudomonadati</taxon>
        <taxon>Pseudomonadota</taxon>
        <taxon>Gammaproteobacteria</taxon>
        <taxon>Alteromonadales</taxon>
        <taxon>Psychromonadaceae</taxon>
        <taxon>Psychromonas</taxon>
    </lineage>
</organism>
<feature type="region of interest" description="Disordered" evidence="6">
    <location>
        <begin position="218"/>
        <end position="282"/>
    </location>
</feature>
<dbReference type="InterPro" id="IPR051125">
    <property type="entry name" value="ABC-4/HrtB_transporter"/>
</dbReference>
<gene>
    <name evidence="10" type="ORF">V6256_13945</name>
</gene>
<evidence type="ECO:0000256" key="2">
    <source>
        <dbReference type="ARBA" id="ARBA00022475"/>
    </source>
</evidence>
<keyword evidence="3 7" id="KW-0812">Transmembrane</keyword>
<comment type="subcellular location">
    <subcellularLocation>
        <location evidence="1">Cell membrane</location>
        <topology evidence="1">Multi-pass membrane protein</topology>
    </subcellularLocation>
</comment>
<dbReference type="PANTHER" id="PTHR43738">
    <property type="entry name" value="ABC TRANSPORTER, MEMBRANE PROTEIN"/>
    <property type="match status" value="1"/>
</dbReference>
<feature type="transmembrane region" description="Helical" evidence="7">
    <location>
        <begin position="391"/>
        <end position="423"/>
    </location>
</feature>
<dbReference type="InterPro" id="IPR003838">
    <property type="entry name" value="ABC3_permease_C"/>
</dbReference>
<dbReference type="EMBL" id="JBAKAZ010000079">
    <property type="protein sequence ID" value="MEL0630709.1"/>
    <property type="molecule type" value="Genomic_DNA"/>
</dbReference>
<dbReference type="Pfam" id="PF02687">
    <property type="entry name" value="FtsX"/>
    <property type="match status" value="1"/>
</dbReference>
<name>A0ABU9GTQ9_9GAMM</name>
<evidence type="ECO:0000256" key="4">
    <source>
        <dbReference type="ARBA" id="ARBA00022989"/>
    </source>
</evidence>
<keyword evidence="4 7" id="KW-1133">Transmembrane helix</keyword>
<evidence type="ECO:0000313" key="11">
    <source>
        <dbReference type="Proteomes" id="UP001369082"/>
    </source>
</evidence>
<evidence type="ECO:0000256" key="6">
    <source>
        <dbReference type="SAM" id="MobiDB-lite"/>
    </source>
</evidence>
<keyword evidence="5 7" id="KW-0472">Membrane</keyword>
<dbReference type="Pfam" id="PF12704">
    <property type="entry name" value="MacB_PCD"/>
    <property type="match status" value="1"/>
</dbReference>
<evidence type="ECO:0000259" key="9">
    <source>
        <dbReference type="Pfam" id="PF12704"/>
    </source>
</evidence>
<evidence type="ECO:0000256" key="3">
    <source>
        <dbReference type="ARBA" id="ARBA00022692"/>
    </source>
</evidence>
<evidence type="ECO:0000259" key="8">
    <source>
        <dbReference type="Pfam" id="PF02687"/>
    </source>
</evidence>
<feature type="domain" description="MacB-like periplasmic core" evidence="9">
    <location>
        <begin position="19"/>
        <end position="208"/>
    </location>
</feature>
<dbReference type="PANTHER" id="PTHR43738:SF2">
    <property type="entry name" value="ABC TRANSPORTER PERMEASE"/>
    <property type="match status" value="1"/>
</dbReference>
<evidence type="ECO:0000256" key="7">
    <source>
        <dbReference type="SAM" id="Phobius"/>
    </source>
</evidence>
<feature type="domain" description="ABC3 transporter permease C-terminal" evidence="8">
    <location>
        <begin position="350"/>
        <end position="468"/>
    </location>
</feature>